<dbReference type="Pfam" id="PF11982">
    <property type="entry name" value="DUF3483"/>
    <property type="match status" value="1"/>
</dbReference>
<evidence type="ECO:0000256" key="6">
    <source>
        <dbReference type="SAM" id="Phobius"/>
    </source>
</evidence>
<dbReference type="InterPro" id="IPR017896">
    <property type="entry name" value="4Fe4S_Fe-S-bd"/>
</dbReference>
<dbReference type="InterPro" id="IPR021872">
    <property type="entry name" value="Csal_0991-like_N"/>
</dbReference>
<dbReference type="InterPro" id="IPR051460">
    <property type="entry name" value="HdrC_iron-sulfur_subunit"/>
</dbReference>
<keyword evidence="6" id="KW-0472">Membrane</keyword>
<dbReference type="InterPro" id="IPR009051">
    <property type="entry name" value="Helical_ferredxn"/>
</dbReference>
<evidence type="ECO:0000313" key="9">
    <source>
        <dbReference type="Proteomes" id="UP000623795"/>
    </source>
</evidence>
<accession>A0ABX1Q599</accession>
<keyword evidence="6" id="KW-0812">Transmembrane</keyword>
<dbReference type="RefSeq" id="WP_169257897.1">
    <property type="nucleotide sequence ID" value="NZ_WTVN01000047.1"/>
</dbReference>
<comment type="caution">
    <text evidence="8">The sequence shown here is derived from an EMBL/GenBank/DDBJ whole genome shotgun (WGS) entry which is preliminary data.</text>
</comment>
<dbReference type="EMBL" id="WTVN01000047">
    <property type="protein sequence ID" value="NMG46065.1"/>
    <property type="molecule type" value="Genomic_DNA"/>
</dbReference>
<feature type="transmembrane region" description="Helical" evidence="6">
    <location>
        <begin position="159"/>
        <end position="179"/>
    </location>
</feature>
<feature type="transmembrane region" description="Helical" evidence="6">
    <location>
        <begin position="93"/>
        <end position="114"/>
    </location>
</feature>
<dbReference type="Proteomes" id="UP000623795">
    <property type="component" value="Unassembled WGS sequence"/>
</dbReference>
<dbReference type="PANTHER" id="PTHR43255:SF1">
    <property type="entry name" value="IRON-SULFUR-BINDING OXIDOREDUCTASE FADF-RELATED"/>
    <property type="match status" value="1"/>
</dbReference>
<dbReference type="Pfam" id="PF02754">
    <property type="entry name" value="CCG"/>
    <property type="match status" value="2"/>
</dbReference>
<evidence type="ECO:0000256" key="5">
    <source>
        <dbReference type="ARBA" id="ARBA00023014"/>
    </source>
</evidence>
<reference evidence="8 9" key="1">
    <citation type="submission" date="2019-12" db="EMBL/GenBank/DDBJ databases">
        <title>Comparative genomics gives insights into the taxonomy of the Azoarcus-Aromatoleum group and reveals separate origins of nif in the plant-associated Azoarcus and non-plant-associated Aromatoleum sub-groups.</title>
        <authorList>
            <person name="Lafos M."/>
            <person name="Maluk M."/>
            <person name="Batista M."/>
            <person name="Junghare M."/>
            <person name="Carmona M."/>
            <person name="Faoro H."/>
            <person name="Cruz L.M."/>
            <person name="Battistoni F."/>
            <person name="De Souza E."/>
            <person name="Pedrosa F."/>
            <person name="Chen W.-M."/>
            <person name="Poole P.S."/>
            <person name="Dixon R.A."/>
            <person name="James E.K."/>
        </authorList>
    </citation>
    <scope>NUCLEOTIDE SEQUENCE [LARGE SCALE GENOMIC DNA]</scope>
    <source>
        <strain evidence="8 9">Td21</strain>
    </source>
</reference>
<evidence type="ECO:0000256" key="2">
    <source>
        <dbReference type="ARBA" id="ARBA00022723"/>
    </source>
</evidence>
<proteinExistence type="predicted"/>
<dbReference type="PROSITE" id="PS00198">
    <property type="entry name" value="4FE4S_FER_1"/>
    <property type="match status" value="1"/>
</dbReference>
<keyword evidence="5" id="KW-0411">Iron-sulfur</keyword>
<dbReference type="InterPro" id="IPR004017">
    <property type="entry name" value="Cys_rich_dom"/>
</dbReference>
<dbReference type="PANTHER" id="PTHR43255">
    <property type="entry name" value="IRON-SULFUR-BINDING OXIDOREDUCTASE FADF-RELATED-RELATED"/>
    <property type="match status" value="1"/>
</dbReference>
<keyword evidence="4" id="KW-0408">Iron</keyword>
<feature type="transmembrane region" description="Helical" evidence="6">
    <location>
        <begin position="34"/>
        <end position="50"/>
    </location>
</feature>
<dbReference type="Pfam" id="PF13183">
    <property type="entry name" value="Fer4_8"/>
    <property type="match status" value="1"/>
</dbReference>
<feature type="domain" description="4Fe-4S ferredoxin-type" evidence="7">
    <location>
        <begin position="236"/>
        <end position="266"/>
    </location>
</feature>
<evidence type="ECO:0000256" key="3">
    <source>
        <dbReference type="ARBA" id="ARBA00023002"/>
    </source>
</evidence>
<dbReference type="PROSITE" id="PS51379">
    <property type="entry name" value="4FE4S_FER_2"/>
    <property type="match status" value="2"/>
</dbReference>
<feature type="domain" description="4Fe-4S ferredoxin-type" evidence="7">
    <location>
        <begin position="314"/>
        <end position="345"/>
    </location>
</feature>
<feature type="transmembrane region" description="Helical" evidence="6">
    <location>
        <begin position="135"/>
        <end position="153"/>
    </location>
</feature>
<gene>
    <name evidence="8" type="ORF">GPA22_20305</name>
</gene>
<evidence type="ECO:0000259" key="7">
    <source>
        <dbReference type="PROSITE" id="PS51379"/>
    </source>
</evidence>
<keyword evidence="2" id="KW-0479">Metal-binding</keyword>
<keyword evidence="6" id="KW-1133">Transmembrane helix</keyword>
<feature type="transmembrane region" description="Helical" evidence="6">
    <location>
        <begin position="62"/>
        <end position="87"/>
    </location>
</feature>
<sequence>MLEVVLPILIFASLALALLGAVRRIRLWRQGRPSPVSVLGGLVAMPRRYLVDLHDVVARDKVFANTHVATGGGFVAAAVLLILVHGFQLESRLLSWALLAAAVVMFAGALRVAARRKNPPARLSLGPWMRLPKSLFAFASGVFLVTLPTAGILPAGFGGWALAAVLTLVVAWGISEMFLGMTWGGPMKHAFAGALHLAFHRRPERFGGGRSTGLKPLDLNDSAAPLGVGKPADFTWNQLLGFDACVQCGRCEAMCPAFAAGQPLNPKKLIQDMVVGMAGGTDAAYAGSPYPGKPVGEHGGDAHSPIVLRDVREGRALVDAETLWSCTTCRACVEECPMMIEHVDAIVDMRRFLTMEHGNTPNKGREVLENLATTDNPGGFDPASRMNWAADLDLPLMAKRGTADVLLWMGDGAFDMRNQRTLRALVKVLRAAQVDFAVLGNEELDSGDVARRLGDEASFQALALRNAATLAKYRFREIVTCDPHSFHVLKNEYPAFGATYTVTHHSTFISAQMEKGRLALGEWTGGRVTYHDPCYLGRYNGEYEAPRKALKGIGIKVVEMERSGFRSRCCGGGGGAPITDIPGKRRIPDMRMEEINATQADIVAVGCPQCTAMLEGVVGPRPEVLDIAELVAAQLVAAPAPAARAGKAAAAERAVEVVA</sequence>
<name>A0ABX1Q599_9RHOO</name>
<evidence type="ECO:0000256" key="4">
    <source>
        <dbReference type="ARBA" id="ARBA00023004"/>
    </source>
</evidence>
<keyword evidence="3" id="KW-0560">Oxidoreductase</keyword>
<dbReference type="InterPro" id="IPR017900">
    <property type="entry name" value="4Fe4S_Fe_S_CS"/>
</dbReference>
<protein>
    <submittedName>
        <fullName evidence="8">DUF3483 domain-containing protein</fullName>
    </submittedName>
</protein>
<evidence type="ECO:0000313" key="8">
    <source>
        <dbReference type="EMBL" id="NMG46065.1"/>
    </source>
</evidence>
<dbReference type="SUPFAM" id="SSF46548">
    <property type="entry name" value="alpha-helical ferredoxin"/>
    <property type="match status" value="1"/>
</dbReference>
<organism evidence="8 9">
    <name type="scientific">Aromatoleum toluvorans</name>
    <dbReference type="NCBI Taxonomy" id="92002"/>
    <lineage>
        <taxon>Bacteria</taxon>
        <taxon>Pseudomonadati</taxon>
        <taxon>Pseudomonadota</taxon>
        <taxon>Betaproteobacteria</taxon>
        <taxon>Rhodocyclales</taxon>
        <taxon>Rhodocyclaceae</taxon>
        <taxon>Aromatoleum</taxon>
    </lineage>
</organism>
<evidence type="ECO:0000256" key="1">
    <source>
        <dbReference type="ARBA" id="ARBA00022485"/>
    </source>
</evidence>
<keyword evidence="9" id="KW-1185">Reference proteome</keyword>
<dbReference type="Gene3D" id="1.10.1060.10">
    <property type="entry name" value="Alpha-helical ferredoxin"/>
    <property type="match status" value="1"/>
</dbReference>
<keyword evidence="1" id="KW-0004">4Fe-4S</keyword>